<accession>A0A221W253</accession>
<dbReference type="EMBL" id="CP022521">
    <property type="protein sequence ID" value="ASO19862.1"/>
    <property type="molecule type" value="Genomic_DNA"/>
</dbReference>
<dbReference type="InterPro" id="IPR043519">
    <property type="entry name" value="NT_sf"/>
</dbReference>
<evidence type="ECO:0000313" key="2">
    <source>
        <dbReference type="Proteomes" id="UP000204221"/>
    </source>
</evidence>
<dbReference type="SUPFAM" id="SSF81301">
    <property type="entry name" value="Nucleotidyltransferase"/>
    <property type="match status" value="1"/>
</dbReference>
<evidence type="ECO:0000313" key="1">
    <source>
        <dbReference type="EMBL" id="ASO19862.1"/>
    </source>
</evidence>
<dbReference type="KEGG" id="ahg:AHOG_11095"/>
<reference evidence="1 2" key="1">
    <citation type="submission" date="2017-07" db="EMBL/GenBank/DDBJ databases">
        <title>Complete genome sequence of Actinoalloteichus hoggarensis DSM 45943, type strain of Actinoalloteichus hoggarensis.</title>
        <authorList>
            <person name="Ruckert C."/>
            <person name="Nouioui I."/>
            <person name="Willmese J."/>
            <person name="van Wezel G."/>
            <person name="Klenk H.-P."/>
            <person name="Kalinowski J."/>
            <person name="Zotchev S.B."/>
        </authorList>
    </citation>
    <scope>NUCLEOTIDE SEQUENCE [LARGE SCALE GENOMIC DNA]</scope>
    <source>
        <strain evidence="1 2">DSM 45943</strain>
    </source>
</reference>
<protein>
    <submittedName>
        <fullName evidence="1">Uncharacterized protein</fullName>
    </submittedName>
</protein>
<dbReference type="RefSeq" id="WP_311770130.1">
    <property type="nucleotide sequence ID" value="NZ_CP022521.1"/>
</dbReference>
<organism evidence="1 2">
    <name type="scientific">Actinoalloteichus hoggarensis</name>
    <dbReference type="NCBI Taxonomy" id="1470176"/>
    <lineage>
        <taxon>Bacteria</taxon>
        <taxon>Bacillati</taxon>
        <taxon>Actinomycetota</taxon>
        <taxon>Actinomycetes</taxon>
        <taxon>Pseudonocardiales</taxon>
        <taxon>Pseudonocardiaceae</taxon>
        <taxon>Actinoalloteichus</taxon>
    </lineage>
</organism>
<dbReference type="Proteomes" id="UP000204221">
    <property type="component" value="Chromosome"/>
</dbReference>
<name>A0A221W253_9PSEU</name>
<sequence>MRAVDPPEDWLCKVYDGHVLVDLIHRPNEHPVTEGTLCRAESLRIGSVQAPVVTATDLITDKLLVLGPHRCDLTETLPVARALREQIDWAEVRVRTRDSPYAEAFLLLLDRLAVADGATQRRMP</sequence>
<proteinExistence type="predicted"/>
<keyword evidence="2" id="KW-1185">Reference proteome</keyword>
<dbReference type="AlphaFoldDB" id="A0A221W253"/>
<gene>
    <name evidence="1" type="ORF">AHOG_11095</name>
</gene>